<evidence type="ECO:0000256" key="2">
    <source>
        <dbReference type="ARBA" id="ARBA00022692"/>
    </source>
</evidence>
<dbReference type="Pfam" id="PF04191">
    <property type="entry name" value="PEMT"/>
    <property type="match status" value="1"/>
</dbReference>
<comment type="subcellular location">
    <subcellularLocation>
        <location evidence="1">Endomembrane system</location>
        <topology evidence="1">Multi-pass membrane protein</topology>
    </subcellularLocation>
</comment>
<keyword evidence="2 5" id="KW-0812">Transmembrane</keyword>
<dbReference type="Gene3D" id="1.20.120.1630">
    <property type="match status" value="1"/>
</dbReference>
<keyword evidence="6" id="KW-0489">Methyltransferase</keyword>
<dbReference type="GO" id="GO:0012505">
    <property type="term" value="C:endomembrane system"/>
    <property type="evidence" value="ECO:0007669"/>
    <property type="project" value="UniProtKB-SubCell"/>
</dbReference>
<dbReference type="GO" id="GO:0032259">
    <property type="term" value="P:methylation"/>
    <property type="evidence" value="ECO:0007669"/>
    <property type="project" value="UniProtKB-KW"/>
</dbReference>
<feature type="transmembrane region" description="Helical" evidence="5">
    <location>
        <begin position="9"/>
        <end position="30"/>
    </location>
</feature>
<protein>
    <submittedName>
        <fullName evidence="6">Isoprenylcysteine carboxylmethyltransferase family protein</fullName>
    </submittedName>
</protein>
<evidence type="ECO:0000256" key="5">
    <source>
        <dbReference type="SAM" id="Phobius"/>
    </source>
</evidence>
<keyword evidence="7" id="KW-1185">Reference proteome</keyword>
<dbReference type="InterPro" id="IPR052527">
    <property type="entry name" value="Metal_cation-efflux_comp"/>
</dbReference>
<dbReference type="Proteomes" id="UP000321907">
    <property type="component" value="Unassembled WGS sequence"/>
</dbReference>
<evidence type="ECO:0000313" key="6">
    <source>
        <dbReference type="EMBL" id="TXF87045.1"/>
    </source>
</evidence>
<reference evidence="6 7" key="1">
    <citation type="submission" date="2019-08" db="EMBL/GenBank/DDBJ databases">
        <title>Lewinella sp. strain SSH13 Genome sequencing and assembly.</title>
        <authorList>
            <person name="Kim I."/>
        </authorList>
    </citation>
    <scope>NUCLEOTIDE SEQUENCE [LARGE SCALE GENOMIC DNA]</scope>
    <source>
        <strain evidence="6 7">SSH13</strain>
    </source>
</reference>
<dbReference type="PANTHER" id="PTHR43847:SF1">
    <property type="entry name" value="BLL3993 PROTEIN"/>
    <property type="match status" value="1"/>
</dbReference>
<dbReference type="OrthoDB" id="9809773at2"/>
<dbReference type="AlphaFoldDB" id="A0A5C7FQS0"/>
<dbReference type="PANTHER" id="PTHR43847">
    <property type="entry name" value="BLL3993 PROTEIN"/>
    <property type="match status" value="1"/>
</dbReference>
<evidence type="ECO:0000256" key="1">
    <source>
        <dbReference type="ARBA" id="ARBA00004127"/>
    </source>
</evidence>
<evidence type="ECO:0000313" key="7">
    <source>
        <dbReference type="Proteomes" id="UP000321907"/>
    </source>
</evidence>
<feature type="transmembrane region" description="Helical" evidence="5">
    <location>
        <begin position="92"/>
        <end position="121"/>
    </location>
</feature>
<keyword evidence="6" id="KW-0808">Transferase</keyword>
<evidence type="ECO:0000256" key="4">
    <source>
        <dbReference type="ARBA" id="ARBA00023136"/>
    </source>
</evidence>
<comment type="caution">
    <text evidence="6">The sequence shown here is derived from an EMBL/GenBank/DDBJ whole genome shotgun (WGS) entry which is preliminary data.</text>
</comment>
<dbReference type="InterPro" id="IPR007318">
    <property type="entry name" value="Phopholipid_MeTrfase"/>
</dbReference>
<keyword evidence="4 5" id="KW-0472">Membrane</keyword>
<keyword evidence="3 5" id="KW-1133">Transmembrane helix</keyword>
<feature type="transmembrane region" description="Helical" evidence="5">
    <location>
        <begin position="36"/>
        <end position="57"/>
    </location>
</feature>
<sequence length="151" mass="16689">MPASKTKDYFFVGIQLLIFGAYALGFRALSFSLPSVFGYVGLFLAFSGLCTGVLALLQMKTSFSPFPTPTAAGELVTSGLFAWSRHPIYTSILLVAFGFALYSGSGYRMLIGLALLVLFFFKSSYEEELLSARFTKYADYKKKTSRFGFSF</sequence>
<dbReference type="EMBL" id="VOXD01000037">
    <property type="protein sequence ID" value="TXF87045.1"/>
    <property type="molecule type" value="Genomic_DNA"/>
</dbReference>
<proteinExistence type="predicted"/>
<evidence type="ECO:0000256" key="3">
    <source>
        <dbReference type="ARBA" id="ARBA00022989"/>
    </source>
</evidence>
<accession>A0A5C7FQS0</accession>
<name>A0A5C7FQS0_9BACT</name>
<gene>
    <name evidence="6" type="ORF">FUA23_18800</name>
</gene>
<dbReference type="GO" id="GO:0008168">
    <property type="term" value="F:methyltransferase activity"/>
    <property type="evidence" value="ECO:0007669"/>
    <property type="project" value="UniProtKB-KW"/>
</dbReference>
<dbReference type="RefSeq" id="WP_147932315.1">
    <property type="nucleotide sequence ID" value="NZ_VOXD01000037.1"/>
</dbReference>
<organism evidence="6 7">
    <name type="scientific">Neolewinella aurantiaca</name>
    <dbReference type="NCBI Taxonomy" id="2602767"/>
    <lineage>
        <taxon>Bacteria</taxon>
        <taxon>Pseudomonadati</taxon>
        <taxon>Bacteroidota</taxon>
        <taxon>Saprospiria</taxon>
        <taxon>Saprospirales</taxon>
        <taxon>Lewinellaceae</taxon>
        <taxon>Neolewinella</taxon>
    </lineage>
</organism>